<keyword evidence="13" id="KW-1185">Reference proteome</keyword>
<proteinExistence type="inferred from homology"/>
<evidence type="ECO:0000256" key="10">
    <source>
        <dbReference type="SAM" id="MobiDB-lite"/>
    </source>
</evidence>
<sequence>MWLTVSPRLRMDESRYMAGPFMAMWLMDLQELAGPDSMQDMESEISNRLLVVNQDGTAQFTAINAAVSYAQAKAIPTVYVKAGTYNEAVTIPGSAAITIVGETSSSNDYSQNKVIISTSGVPMTIGTEAVLNTVWKNINFVTSSTSTTAYAVYLRGTKNAFYNCQMVSAGNQAIYSTYGIAFISGSYVEAATQTFAGYLGMYVFNSTITATTTGGLLLYSKGKVGGANSQVAFDSCTFNAKSGSSTTNVYLAAPNANGSQAIWRNTYLGSFISVKGVHSSAASYSDFYGEYNTYGPGSYSSNTAVNDLPSDSTTQYIYILAGDYAEQVSINRAGATIFRGESDSPLDQSSNKVTITQSGALVSGGGSSEPYSTFYSKSTFYNSKKSKFYNINFVNSYTPQTGYIAIAMDIKAQQVGFYSCGFKSSYGTFLANYGSFYLAGCRIEGSQDFFWGYGAAYVYNSVIVSNTAGYSIAAQYYQSTYGNSQFVFDTCAIVPSSSSIGQSSTYLGRDYTASSRVAYINSFIDGHIKPVGWSIGTTGTNITFIEGNNTGPGASTTSRASKVSILFDTSAFSAANVLGDISWVDTSAIPPFSGFPDRIFPTTSSTTTSATSSATSSSTTGSASSSTTASTTSSAACPTDTLVVKKETTNSCQYTNISAAVSALANDGLEKTILVYPGTYNEQVSITRSGKVNLIGNTTFANDFTQNQVIVEYSYGVSTSANQNELTPTLNSKKSDLAVYNINFHNTFPQTKNYAALAGDFYGSNMAFYGCSFIGFQDTLLLNKGVQVLSNCYIEGSVDFIWGFSTAFMHGCYIASNTAGSSICAMSRASASTAGGYVIDSSLITYTSTYGSTMGQTYLGRPYSNYSRVIYTNSYLDSNINSAGWSVWQTSNPQTNNVLFGEYNNVGPSSSTTNRASFATQLDATAAQAYTLSNWIGDTSWLDMDTYNLAPSYSWTNSSVTTATGTTTSTSAATSTSSTSTSTASSTCGHPSSGTGVPAGAVVVDASNATAGSYSSLTLALAALPSDTTCQTIFMMPGTYVEQAAVNRPGQTRIIGYTTSNPGAGYDGNQVTVSYSRGLSVSPLPTGHSNAETAVIATTSSSISFYNVNFINTANLDGSVSSYVALAGSIYGSHIGFYGCSFIGWQDTLLTGSTAGYQYYESCYIEGAIDFIWGYSAAYFKGCTIAAKRKSSAITAHSRASSSAVGIYVFDQCLVTAPSSYSSAIQSSVYLGRPYSAYARVVYKYSYLDSIVAPAGWKIWSTSDPRTDHITFAEYSNTGPGNWENNAAARQAFQNSTLLTSDTYTLASVMDSTSWIDSTYWNEITVPTAIATSTSTSTATATASATATATKASSTEPGASDYIVSQTAIEGKTVYSSITDAIAAISGISSSTKVTVFIYPGTYNEQLTFNRSGTTVFRGYSANPDDNTKNKVIIQNSYGVDTQADQSNSDSATLYSRAKYIQLYNINLNNVFGTEDDYASLGFAIGNNGYAGFYGCQITGNQDTFDLNSGTSVFAFNTLVEGSIDFIWGAGSAYFLNSTIVPNADGGCMTADKRATNTTVGGMVFDQCTVAATSDVTAGSIYLGRPYNQYARVAWVQSYLDSSIAPAGWSVWSKSNPQTDGVLFGEYHNYGPGASTSSRVSFSEQLSDTDVAQFQLATFFSSQGTSWINFTYVDTTPFVAGVYSSATTTYSTSTSSIAYSTVYTTLPVTVTATVSGSTVTATKLTTAYVTTTDDASTVTVTKTTTDKETAYTTVSQDPVTKYATVKITVGGTSTVSPDAVIVTKATTASVTVGSSTTVTPVPVVVTKYSTESTTVGSSVTVTPAPVIVTKYSTVSTTVGSIVTVTPAPSTVYVYSTITATVDYTSTKAGSTSTVTEVDTVYGTSTSSPAAKTVTVTSTNYATVTKATTAKGKTTTSTVATVTVGGSTKTTTPKATTTYITQYSTVTKTSKVTTTLACVPAAKVKREIPIDRFHIRGLASTSKTTVTSYTTAATAYVTAKPITVTETDIVYATVEKTAKASTVTELDTVTTFAKTSTYIISGGTVTSTATSVSTIDATTTLKAATTTTTSTTTYTSSITGVTTLKASTTTTTAATTVISTISGTTTLKGTTTSTTSTVTATSTISGSTTLKASTTSVTSIVTATTTSTIKVNAPVSTVHATTTVTSKSIVTLPQMTDTITSIKSATTTITSTASAPTVEVDKTVTTTASPTTITAAQSTVTKTTKVKTTSTVYTTTTNAFTDLISDTQFSSLGVVLVAILARFANVIGFQPTMERNSQSAIRHTGLASSVPSPEEALDKGSGMADVGEVVERMEHAGEATRISTESKRMVLHEPRIRHREERSKPTRGALITGDESSEKSRPKKRLRQEAEFPESRNHTKTIKPESIEPTKVLEKDNAFLKRDDVALRRSAAGTSKERLAGAEPNVKKKDREKAKDKKSKKRKKGDVIDDLFAGLD</sequence>
<dbReference type="Gene3D" id="2.160.20.10">
    <property type="entry name" value="Single-stranded right-handed beta-helix, Pectin lyase-like"/>
    <property type="match status" value="5"/>
</dbReference>
<dbReference type="GO" id="GO:0030599">
    <property type="term" value="F:pectinesterase activity"/>
    <property type="evidence" value="ECO:0007669"/>
    <property type="project" value="UniProtKB-EC"/>
</dbReference>
<dbReference type="Pfam" id="PF01095">
    <property type="entry name" value="Pectinesterase"/>
    <property type="match status" value="5"/>
</dbReference>
<dbReference type="UniPathway" id="UPA00545">
    <property type="reaction ID" value="UER00823"/>
</dbReference>
<feature type="region of interest" description="Disordered" evidence="10">
    <location>
        <begin position="605"/>
        <end position="634"/>
    </location>
</feature>
<dbReference type="GO" id="GO:0005576">
    <property type="term" value="C:extracellular region"/>
    <property type="evidence" value="ECO:0007669"/>
    <property type="project" value="UniProtKB-SubCell"/>
</dbReference>
<evidence type="ECO:0000313" key="12">
    <source>
        <dbReference type="EMBL" id="KKY29235.1"/>
    </source>
</evidence>
<dbReference type="EMBL" id="LCWF01000001">
    <property type="protein sequence ID" value="KKY29235.1"/>
    <property type="molecule type" value="Genomic_DNA"/>
</dbReference>
<dbReference type="GO" id="GO:0045490">
    <property type="term" value="P:pectin catabolic process"/>
    <property type="evidence" value="ECO:0007669"/>
    <property type="project" value="UniProtKB-UniPathway"/>
</dbReference>
<evidence type="ECO:0000313" key="13">
    <source>
        <dbReference type="Proteomes" id="UP000053317"/>
    </source>
</evidence>
<evidence type="ECO:0000256" key="7">
    <source>
        <dbReference type="ARBA" id="ARBA00022801"/>
    </source>
</evidence>
<evidence type="ECO:0000256" key="6">
    <source>
        <dbReference type="ARBA" id="ARBA00022729"/>
    </source>
</evidence>
<reference evidence="12 13" key="2">
    <citation type="submission" date="2015-05" db="EMBL/GenBank/DDBJ databases">
        <authorList>
            <person name="Morales-Cruz A."/>
            <person name="Amrine K.C."/>
            <person name="Cantu D."/>
        </authorList>
    </citation>
    <scope>NUCLEOTIDE SEQUENCE [LARGE SCALE GENOMIC DNA]</scope>
    <source>
        <strain evidence="12">UCRPC4</strain>
    </source>
</reference>
<dbReference type="SUPFAM" id="SSF51126">
    <property type="entry name" value="Pectin lyase-like"/>
    <property type="match status" value="5"/>
</dbReference>
<dbReference type="FunFam" id="2.160.20.10:FF:000014">
    <property type="entry name" value="Pectinesterase"/>
    <property type="match status" value="2"/>
</dbReference>
<dbReference type="Proteomes" id="UP000053317">
    <property type="component" value="Unassembled WGS sequence"/>
</dbReference>
<feature type="region of interest" description="Disordered" evidence="10">
    <location>
        <begin position="2318"/>
        <end position="2392"/>
    </location>
</feature>
<evidence type="ECO:0000256" key="3">
    <source>
        <dbReference type="ARBA" id="ARBA00008891"/>
    </source>
</evidence>
<evidence type="ECO:0000256" key="8">
    <source>
        <dbReference type="ARBA" id="ARBA00023085"/>
    </source>
</evidence>
<feature type="region of interest" description="Disordered" evidence="10">
    <location>
        <begin position="2279"/>
        <end position="2300"/>
    </location>
</feature>
<comment type="subcellular location">
    <subcellularLocation>
        <location evidence="1">Secreted</location>
    </subcellularLocation>
</comment>
<feature type="domain" description="Pectinesterase catalytic" evidence="11">
    <location>
        <begin position="50"/>
        <end position="301"/>
    </location>
</feature>
<evidence type="ECO:0000256" key="9">
    <source>
        <dbReference type="ARBA" id="ARBA00047928"/>
    </source>
</evidence>
<keyword evidence="5" id="KW-0964">Secreted</keyword>
<feature type="compositionally biased region" description="Basic and acidic residues" evidence="10">
    <location>
        <begin position="2414"/>
        <end position="2434"/>
    </location>
</feature>
<dbReference type="InterPro" id="IPR012334">
    <property type="entry name" value="Pectin_lyas_fold"/>
</dbReference>
<feature type="compositionally biased region" description="Basic and acidic residues" evidence="10">
    <location>
        <begin position="2366"/>
        <end position="2392"/>
    </location>
</feature>
<gene>
    <name evidence="12" type="ORF">UCRPC4_g00025</name>
</gene>
<comment type="similarity">
    <text evidence="3">Belongs to the pectinesterase family.</text>
</comment>
<dbReference type="InterPro" id="IPR011050">
    <property type="entry name" value="Pectin_lyase_fold/virulence"/>
</dbReference>
<feature type="domain" description="Pectinesterase catalytic" evidence="11">
    <location>
        <begin position="649"/>
        <end position="937"/>
    </location>
</feature>
<feature type="compositionally biased region" description="Basic and acidic residues" evidence="10">
    <location>
        <begin position="2318"/>
        <end position="2343"/>
    </location>
</feature>
<dbReference type="GO" id="GO:0042545">
    <property type="term" value="P:cell wall modification"/>
    <property type="evidence" value="ECO:0007669"/>
    <property type="project" value="InterPro"/>
</dbReference>
<dbReference type="PANTHER" id="PTHR31321">
    <property type="entry name" value="ACYL-COA THIOESTER HYDROLASE YBHC-RELATED"/>
    <property type="match status" value="1"/>
</dbReference>
<feature type="domain" description="Pectinesterase catalytic" evidence="11">
    <location>
        <begin position="1368"/>
        <end position="1660"/>
    </location>
</feature>
<dbReference type="InterPro" id="IPR000070">
    <property type="entry name" value="Pectinesterase_cat"/>
</dbReference>
<feature type="region of interest" description="Disordered" evidence="10">
    <location>
        <begin position="2406"/>
        <end position="2455"/>
    </location>
</feature>
<keyword evidence="8" id="KW-0063">Aspartyl esterase</keyword>
<dbReference type="EC" id="3.1.1.11" evidence="4"/>
<protein>
    <recommendedName>
        <fullName evidence="4">pectinesterase</fullName>
        <ecNumber evidence="4">3.1.1.11</ecNumber>
    </recommendedName>
</protein>
<comment type="caution">
    <text evidence="12">The sequence shown here is derived from an EMBL/GenBank/DDBJ whole genome shotgun (WGS) entry which is preliminary data.</text>
</comment>
<feature type="compositionally biased region" description="Polar residues" evidence="10">
    <location>
        <begin position="2279"/>
        <end position="2290"/>
    </location>
</feature>
<feature type="region of interest" description="Disordered" evidence="10">
    <location>
        <begin position="964"/>
        <end position="993"/>
    </location>
</feature>
<feature type="domain" description="Pectinesterase catalytic" evidence="11">
    <location>
        <begin position="1008"/>
        <end position="1294"/>
    </location>
</feature>
<dbReference type="PANTHER" id="PTHR31321:SF58">
    <property type="entry name" value="METHYLESTERASE, PUTATIVE-RELATED"/>
    <property type="match status" value="1"/>
</dbReference>
<evidence type="ECO:0000259" key="11">
    <source>
        <dbReference type="Pfam" id="PF01095"/>
    </source>
</evidence>
<dbReference type="OrthoDB" id="1546079at2759"/>
<feature type="domain" description="Pectinesterase catalytic" evidence="11">
    <location>
        <begin position="302"/>
        <end position="562"/>
    </location>
</feature>
<keyword evidence="7" id="KW-0378">Hydrolase</keyword>
<comment type="pathway">
    <text evidence="2">Glycan metabolism; pectin degradation; 2-dehydro-3-deoxy-D-gluconate from pectin: step 1/5.</text>
</comment>
<evidence type="ECO:0000256" key="2">
    <source>
        <dbReference type="ARBA" id="ARBA00005184"/>
    </source>
</evidence>
<evidence type="ECO:0000256" key="5">
    <source>
        <dbReference type="ARBA" id="ARBA00022525"/>
    </source>
</evidence>
<evidence type="ECO:0000256" key="4">
    <source>
        <dbReference type="ARBA" id="ARBA00013229"/>
    </source>
</evidence>
<feature type="compositionally biased region" description="Low complexity" evidence="10">
    <location>
        <begin position="964"/>
        <end position="987"/>
    </location>
</feature>
<accession>A0A0G2HLN7</accession>
<keyword evidence="6" id="KW-0732">Signal</keyword>
<evidence type="ECO:0000256" key="1">
    <source>
        <dbReference type="ARBA" id="ARBA00004613"/>
    </source>
</evidence>
<name>A0A0G2HLN7_PHACM</name>
<comment type="catalytic activity">
    <reaction evidence="9">
        <text>[(1-&gt;4)-alpha-D-galacturonosyl methyl ester](n) + n H2O = [(1-&gt;4)-alpha-D-galacturonosyl](n) + n methanol + n H(+)</text>
        <dbReference type="Rhea" id="RHEA:22380"/>
        <dbReference type="Rhea" id="RHEA-COMP:14570"/>
        <dbReference type="Rhea" id="RHEA-COMP:14573"/>
        <dbReference type="ChEBI" id="CHEBI:15377"/>
        <dbReference type="ChEBI" id="CHEBI:15378"/>
        <dbReference type="ChEBI" id="CHEBI:17790"/>
        <dbReference type="ChEBI" id="CHEBI:140522"/>
        <dbReference type="ChEBI" id="CHEBI:140523"/>
        <dbReference type="EC" id="3.1.1.11"/>
    </reaction>
</comment>
<organism evidence="12 13">
    <name type="scientific">Phaeomoniella chlamydospora</name>
    <name type="common">Phaeoacremonium chlamydosporum</name>
    <dbReference type="NCBI Taxonomy" id="158046"/>
    <lineage>
        <taxon>Eukaryota</taxon>
        <taxon>Fungi</taxon>
        <taxon>Dikarya</taxon>
        <taxon>Ascomycota</taxon>
        <taxon>Pezizomycotina</taxon>
        <taxon>Eurotiomycetes</taxon>
        <taxon>Chaetothyriomycetidae</taxon>
        <taxon>Phaeomoniellales</taxon>
        <taxon>Phaeomoniellaceae</taxon>
        <taxon>Phaeomoniella</taxon>
    </lineage>
</organism>
<reference evidence="12 13" key="1">
    <citation type="submission" date="2015-05" db="EMBL/GenBank/DDBJ databases">
        <title>Distinctive expansion of gene families associated with plant cell wall degradation and secondary metabolism in the genomes of grapevine trunk pathogens.</title>
        <authorList>
            <person name="Lawrence D.P."/>
            <person name="Travadon R."/>
            <person name="Rolshausen P.E."/>
            <person name="Baumgartner K."/>
        </authorList>
    </citation>
    <scope>NUCLEOTIDE SEQUENCE [LARGE SCALE GENOMIC DNA]</scope>
    <source>
        <strain evidence="12">UCRPC4</strain>
    </source>
</reference>